<evidence type="ECO:0000256" key="3">
    <source>
        <dbReference type="ARBA" id="ARBA00023002"/>
    </source>
</evidence>
<keyword evidence="7" id="KW-0812">Transmembrane</keyword>
<dbReference type="InterPro" id="IPR002401">
    <property type="entry name" value="Cyt_P450_E_grp-I"/>
</dbReference>
<reference evidence="8" key="2">
    <citation type="submission" date="2019-07" db="EMBL/GenBank/DDBJ databases">
        <authorList>
            <person name="Yang Y."/>
            <person name="Bocs S."/>
            <person name="Baudouin L."/>
        </authorList>
    </citation>
    <scope>NUCLEOTIDE SEQUENCE</scope>
    <source>
        <tissue evidence="8">Spear leaf of Hainan Tall coconut</tissue>
    </source>
</reference>
<evidence type="ECO:0000313" key="9">
    <source>
        <dbReference type="Proteomes" id="UP000797356"/>
    </source>
</evidence>
<dbReference type="Gene3D" id="1.10.630.10">
    <property type="entry name" value="Cytochrome P450"/>
    <property type="match status" value="1"/>
</dbReference>
<dbReference type="PROSITE" id="PS00086">
    <property type="entry name" value="CYTOCHROME_P450"/>
    <property type="match status" value="1"/>
</dbReference>
<dbReference type="OrthoDB" id="1470350at2759"/>
<dbReference type="PRINTS" id="PR00463">
    <property type="entry name" value="EP450I"/>
</dbReference>
<protein>
    <submittedName>
        <fullName evidence="8">Cytochrome P450 94A1</fullName>
    </submittedName>
</protein>
<dbReference type="SUPFAM" id="SSF48264">
    <property type="entry name" value="Cytochrome P450"/>
    <property type="match status" value="1"/>
</dbReference>
<comment type="cofactor">
    <cofactor evidence="5">
        <name>heme</name>
        <dbReference type="ChEBI" id="CHEBI:30413"/>
    </cofactor>
</comment>
<dbReference type="GO" id="GO:0016705">
    <property type="term" value="F:oxidoreductase activity, acting on paired donors, with incorporation or reduction of molecular oxygen"/>
    <property type="evidence" value="ECO:0007669"/>
    <property type="project" value="InterPro"/>
</dbReference>
<feature type="transmembrane region" description="Helical" evidence="7">
    <location>
        <begin position="46"/>
        <end position="65"/>
    </location>
</feature>
<name>A0A8K0N754_COCNU</name>
<accession>A0A8K0N754</accession>
<dbReference type="AlphaFoldDB" id="A0A8K0N754"/>
<keyword evidence="6" id="KW-0503">Monooxygenase</keyword>
<dbReference type="GO" id="GO:0006629">
    <property type="term" value="P:lipid metabolic process"/>
    <property type="evidence" value="ECO:0007669"/>
    <property type="project" value="UniProtKB-ARBA"/>
</dbReference>
<evidence type="ECO:0000256" key="2">
    <source>
        <dbReference type="ARBA" id="ARBA00022723"/>
    </source>
</evidence>
<evidence type="ECO:0000256" key="6">
    <source>
        <dbReference type="RuleBase" id="RU000461"/>
    </source>
</evidence>
<dbReference type="EMBL" id="CM017880">
    <property type="protein sequence ID" value="KAG1360960.1"/>
    <property type="molecule type" value="Genomic_DNA"/>
</dbReference>
<comment type="caution">
    <text evidence="8">The sequence shown here is derived from an EMBL/GenBank/DDBJ whole genome shotgun (WGS) entry which is preliminary data.</text>
</comment>
<dbReference type="InterPro" id="IPR001128">
    <property type="entry name" value="Cyt_P450"/>
</dbReference>
<proteinExistence type="inferred from homology"/>
<keyword evidence="7" id="KW-1133">Transmembrane helix</keyword>
<evidence type="ECO:0000256" key="5">
    <source>
        <dbReference type="PIRSR" id="PIRSR602401-1"/>
    </source>
</evidence>
<sequence>MVTRTKFVVDRVKLAELSSVSATNNSRSEREELKEIDEEKMEVSSLLLPSILLFSFLFSALCLFFKQDPTRKPTKSTVLKGYPIIGNLPLYIKNVQRIVYWVAELTLASPTGTVTVDSFVFTANPSNVEHLTRTNFDNYPKGDSILATFHDFLGRGILNANGEDWLIQRKAASFDFNTKSLRAFVHDKVRRQTSDILIPLLRKASRSGEVLDLQDVLERFAFDNICKLVLDKDPRCLSRGSEEGEQFYHAFLETSVLSVQRTLTPFSLMWKLGKLLDFGRERRLRKSREIVLQFVQKCVKSRRGRSGSGGGSDFLSRLVADGSHSDEFIRDIMISFVIAGGDTTPSALTWFFWVLSSKPEVVEKIREEIKLVRSRHGDSESEVLTLDGLREMRYLHAAVSESMRLHPPAPLLSRECREEDELPDGTRVGKGWTVMYCAYAMGRAEGIWGQDCAEFRPERWMEDGAFQPASPFRYSVFHAGPRMCLGKDMAYIQIKAVAASILERFDVEVVEERGELQISTTMRMVGGLPVRVRERK</sequence>
<reference evidence="8" key="1">
    <citation type="journal article" date="2017" name="Gigascience">
        <title>The genome draft of coconut (Cocos nucifera).</title>
        <authorList>
            <person name="Xiao Y."/>
            <person name="Xu P."/>
            <person name="Fan H."/>
            <person name="Baudouin L."/>
            <person name="Xia W."/>
            <person name="Bocs S."/>
            <person name="Xu J."/>
            <person name="Li Q."/>
            <person name="Guo A."/>
            <person name="Zhou L."/>
            <person name="Li J."/>
            <person name="Wu Y."/>
            <person name="Ma Z."/>
            <person name="Armero A."/>
            <person name="Issali A.E."/>
            <person name="Liu N."/>
            <person name="Peng M."/>
            <person name="Yang Y."/>
        </authorList>
    </citation>
    <scope>NUCLEOTIDE SEQUENCE</scope>
    <source>
        <tissue evidence="8">Spear leaf of Hainan Tall coconut</tissue>
    </source>
</reference>
<evidence type="ECO:0000256" key="4">
    <source>
        <dbReference type="ARBA" id="ARBA00023004"/>
    </source>
</evidence>
<evidence type="ECO:0000256" key="7">
    <source>
        <dbReference type="SAM" id="Phobius"/>
    </source>
</evidence>
<dbReference type="PANTHER" id="PTHR24296">
    <property type="entry name" value="CYTOCHROME P450"/>
    <property type="match status" value="1"/>
</dbReference>
<keyword evidence="5 6" id="KW-0349">Heme</keyword>
<dbReference type="GO" id="GO:0020037">
    <property type="term" value="F:heme binding"/>
    <property type="evidence" value="ECO:0007669"/>
    <property type="project" value="InterPro"/>
</dbReference>
<dbReference type="GO" id="GO:0005506">
    <property type="term" value="F:iron ion binding"/>
    <property type="evidence" value="ECO:0007669"/>
    <property type="project" value="InterPro"/>
</dbReference>
<keyword evidence="2 5" id="KW-0479">Metal-binding</keyword>
<evidence type="ECO:0000313" key="8">
    <source>
        <dbReference type="EMBL" id="KAG1360960.1"/>
    </source>
</evidence>
<dbReference type="Pfam" id="PF00067">
    <property type="entry name" value="p450"/>
    <property type="match status" value="1"/>
</dbReference>
<keyword evidence="3 6" id="KW-0560">Oxidoreductase</keyword>
<evidence type="ECO:0000256" key="1">
    <source>
        <dbReference type="ARBA" id="ARBA00010617"/>
    </source>
</evidence>
<dbReference type="Proteomes" id="UP000797356">
    <property type="component" value="Chromosome 9"/>
</dbReference>
<keyword evidence="9" id="KW-1185">Reference proteome</keyword>
<keyword evidence="7" id="KW-0472">Membrane</keyword>
<organism evidence="8 9">
    <name type="scientific">Cocos nucifera</name>
    <name type="common">Coconut palm</name>
    <dbReference type="NCBI Taxonomy" id="13894"/>
    <lineage>
        <taxon>Eukaryota</taxon>
        <taxon>Viridiplantae</taxon>
        <taxon>Streptophyta</taxon>
        <taxon>Embryophyta</taxon>
        <taxon>Tracheophyta</taxon>
        <taxon>Spermatophyta</taxon>
        <taxon>Magnoliopsida</taxon>
        <taxon>Liliopsida</taxon>
        <taxon>Arecaceae</taxon>
        <taxon>Arecoideae</taxon>
        <taxon>Cocoseae</taxon>
        <taxon>Attaleinae</taxon>
        <taxon>Cocos</taxon>
    </lineage>
</organism>
<dbReference type="GO" id="GO:0004497">
    <property type="term" value="F:monooxygenase activity"/>
    <property type="evidence" value="ECO:0007669"/>
    <property type="project" value="UniProtKB-KW"/>
</dbReference>
<keyword evidence="4 5" id="KW-0408">Iron</keyword>
<dbReference type="InterPro" id="IPR017972">
    <property type="entry name" value="Cyt_P450_CS"/>
</dbReference>
<dbReference type="CDD" id="cd11064">
    <property type="entry name" value="CYP86A"/>
    <property type="match status" value="1"/>
</dbReference>
<feature type="binding site" description="axial binding residue" evidence="5">
    <location>
        <position position="484"/>
    </location>
    <ligand>
        <name>heme</name>
        <dbReference type="ChEBI" id="CHEBI:30413"/>
    </ligand>
    <ligandPart>
        <name>Fe</name>
        <dbReference type="ChEBI" id="CHEBI:18248"/>
    </ligandPart>
</feature>
<dbReference type="PRINTS" id="PR00385">
    <property type="entry name" value="P450"/>
</dbReference>
<comment type="similarity">
    <text evidence="1 6">Belongs to the cytochrome P450 family.</text>
</comment>
<gene>
    <name evidence="8" type="ORF">COCNU_09G004230</name>
</gene>
<dbReference type="InterPro" id="IPR036396">
    <property type="entry name" value="Cyt_P450_sf"/>
</dbReference>